<sequence length="523" mass="58747">MPAPWHITCDSCVANLTHTVHIQCVVCPSYDSCVQCWAKGAETGTAAAAATGCEGGNEEVKSPVATGRGHKKDHAYRVIEEHAFPIFDEDWGADEENMLIEGCEQFGLGNWQDVADHIGSRTKEECADHYYKVYLASDTWPLPNMNLQFPHDPKEFRQRKRRRIERLQALSKQPLPPRPKPMASVPAMHEIQGYMPARLDFEHEFENEAEMSIKDMQFEDKLETEAPGDVDLKLATLEIYNARLTRRVERKRAILEHGLLEYKKLQSIEKKKTKEERDVMNKAKVFARLMTKQDHEQFVDGLLAEHNLRRRIAELQEWRRNGLTTVEQGNKYELDKQQRALAIRNPVGLGPADRLASRYTNPRRDSMSMTDATPPPMSYSPSPHLAGIPQPTPIPMHPGMPMSAGKGPRKPPNPLNISTAADYHLLTPSEQTLCSQLRILPKPYLVIKETLFRELLRTGGQLKKRQARELIKIDVNKTARIFDFLVSQNWVKVPGSMSGPPAPGGPPGMSGAGAAPAPAPEAK</sequence>
<evidence type="ECO:0000256" key="3">
    <source>
        <dbReference type="ARBA" id="ARBA00022771"/>
    </source>
</evidence>
<feature type="domain" description="SANT" evidence="13">
    <location>
        <begin position="86"/>
        <end position="138"/>
    </location>
</feature>
<dbReference type="OrthoDB" id="270417at2759"/>
<name>A0A0E9NHT7_SAICN</name>
<dbReference type="GO" id="GO:0045815">
    <property type="term" value="P:transcription initiation-coupled chromatin remodeling"/>
    <property type="evidence" value="ECO:0007669"/>
    <property type="project" value="UniProtKB-ARBA"/>
</dbReference>
<dbReference type="AlphaFoldDB" id="A0A0E9NHT7"/>
<evidence type="ECO:0000259" key="11">
    <source>
        <dbReference type="PROSITE" id="PS50090"/>
    </source>
</evidence>
<dbReference type="InterPro" id="IPR016827">
    <property type="entry name" value="Ada2/TADA2"/>
</dbReference>
<dbReference type="InterPro" id="IPR017884">
    <property type="entry name" value="SANT_dom"/>
</dbReference>
<dbReference type="InterPro" id="IPR007526">
    <property type="entry name" value="SWIRM"/>
</dbReference>
<keyword evidence="5" id="KW-0156">Chromatin regulator</keyword>
<reference evidence="15 16" key="3">
    <citation type="journal article" date="2015" name="Genome Announc.">
        <title>Draft Genome Sequence of the Archiascomycetous Yeast Saitoella complicata.</title>
        <authorList>
            <person name="Yamauchi K."/>
            <person name="Kondo S."/>
            <person name="Hamamoto M."/>
            <person name="Takahashi Y."/>
            <person name="Ogura Y."/>
            <person name="Hayashi T."/>
            <person name="Nishida H."/>
        </authorList>
    </citation>
    <scope>NUCLEOTIDE SEQUENCE [LARGE SCALE GENOMIC DNA]</scope>
    <source>
        <strain evidence="15 16">NRRL Y-17804</strain>
    </source>
</reference>
<dbReference type="Gene3D" id="3.30.60.90">
    <property type="match status" value="1"/>
</dbReference>
<evidence type="ECO:0000259" key="13">
    <source>
        <dbReference type="PROSITE" id="PS51293"/>
    </source>
</evidence>
<comment type="caution">
    <text evidence="15">The sequence shown here is derived from an EMBL/GenBank/DDBJ whole genome shotgun (WGS) entry which is preliminary data.</text>
</comment>
<dbReference type="OMA" id="YNGNHRP"/>
<feature type="domain" description="SWIRM" evidence="12">
    <location>
        <begin position="406"/>
        <end position="502"/>
    </location>
</feature>
<dbReference type="InterPro" id="IPR043145">
    <property type="entry name" value="Znf_ZZ_sf"/>
</dbReference>
<keyword evidence="2" id="KW-0479">Metal-binding</keyword>
<dbReference type="PROSITE" id="PS51294">
    <property type="entry name" value="HTH_MYB"/>
    <property type="match status" value="1"/>
</dbReference>
<dbReference type="EMBL" id="BACD03000022">
    <property type="protein sequence ID" value="GAO49368.1"/>
    <property type="molecule type" value="Genomic_DNA"/>
</dbReference>
<keyword evidence="3" id="KW-0863">Zinc-finger</keyword>
<dbReference type="Pfam" id="PF22941">
    <property type="entry name" value="TADA2A-like_3rd"/>
    <property type="match status" value="1"/>
</dbReference>
<dbReference type="STRING" id="698492.A0A0E9NHT7"/>
<dbReference type="SUPFAM" id="SSF46689">
    <property type="entry name" value="Homeodomain-like"/>
    <property type="match status" value="2"/>
</dbReference>
<evidence type="ECO:0000256" key="1">
    <source>
        <dbReference type="ARBA" id="ARBA00004123"/>
    </source>
</evidence>
<evidence type="ECO:0000256" key="7">
    <source>
        <dbReference type="ARBA" id="ARBA00023163"/>
    </source>
</evidence>
<evidence type="ECO:0000313" key="16">
    <source>
        <dbReference type="Proteomes" id="UP000033140"/>
    </source>
</evidence>
<evidence type="ECO:0000256" key="8">
    <source>
        <dbReference type="ARBA" id="ARBA00023242"/>
    </source>
</evidence>
<feature type="domain" description="HTH myb-type" evidence="14">
    <location>
        <begin position="91"/>
        <end position="138"/>
    </location>
</feature>
<dbReference type="GO" id="GO:0008270">
    <property type="term" value="F:zinc ion binding"/>
    <property type="evidence" value="ECO:0007669"/>
    <property type="project" value="UniProtKB-KW"/>
</dbReference>
<keyword evidence="6 9" id="KW-0805">Transcription regulation</keyword>
<feature type="region of interest" description="Disordered" evidence="10">
    <location>
        <begin position="495"/>
        <end position="523"/>
    </location>
</feature>
<dbReference type="InterPro" id="IPR001005">
    <property type="entry name" value="SANT/Myb"/>
</dbReference>
<evidence type="ECO:0000259" key="14">
    <source>
        <dbReference type="PROSITE" id="PS51294"/>
    </source>
</evidence>
<evidence type="ECO:0000256" key="10">
    <source>
        <dbReference type="SAM" id="MobiDB-lite"/>
    </source>
</evidence>
<dbReference type="GO" id="GO:0005634">
    <property type="term" value="C:nucleus"/>
    <property type="evidence" value="ECO:0007669"/>
    <property type="project" value="UniProtKB-SubCell"/>
</dbReference>
<dbReference type="PANTHER" id="PTHR12374">
    <property type="entry name" value="TRANSCRIPTIONAL ADAPTOR 2 ADA2 -RELATED"/>
    <property type="match status" value="1"/>
</dbReference>
<evidence type="ECO:0000256" key="4">
    <source>
        <dbReference type="ARBA" id="ARBA00022833"/>
    </source>
</evidence>
<keyword evidence="16" id="KW-1185">Reference proteome</keyword>
<dbReference type="Gene3D" id="1.10.10.60">
    <property type="entry name" value="Homeodomain-like"/>
    <property type="match status" value="1"/>
</dbReference>
<accession>A0A0E9NHT7</accession>
<feature type="region of interest" description="Disordered" evidence="10">
    <location>
        <begin position="352"/>
        <end position="380"/>
    </location>
</feature>
<evidence type="ECO:0000256" key="6">
    <source>
        <dbReference type="ARBA" id="ARBA00023015"/>
    </source>
</evidence>
<dbReference type="GO" id="GO:0006357">
    <property type="term" value="P:regulation of transcription by RNA polymerase II"/>
    <property type="evidence" value="ECO:0007669"/>
    <property type="project" value="InterPro"/>
</dbReference>
<evidence type="ECO:0000256" key="5">
    <source>
        <dbReference type="ARBA" id="ARBA00022853"/>
    </source>
</evidence>
<dbReference type="Pfam" id="PF00249">
    <property type="entry name" value="Myb_DNA-binding"/>
    <property type="match status" value="1"/>
</dbReference>
<dbReference type="InterPro" id="IPR055141">
    <property type="entry name" value="TADA2A_B-like_dom"/>
</dbReference>
<dbReference type="PIRSF" id="PIRSF025024">
    <property type="entry name" value="Transcriptional_adaptor_2"/>
    <property type="match status" value="1"/>
</dbReference>
<dbReference type="Proteomes" id="UP000033140">
    <property type="component" value="Unassembled WGS sequence"/>
</dbReference>
<evidence type="ECO:0000313" key="15">
    <source>
        <dbReference type="EMBL" id="GAO49368.1"/>
    </source>
</evidence>
<dbReference type="InterPro" id="IPR036388">
    <property type="entry name" value="WH-like_DNA-bd_sf"/>
</dbReference>
<dbReference type="FunFam" id="1.10.10.10:FF:000087">
    <property type="entry name" value="Transcriptional adapter 2"/>
    <property type="match status" value="1"/>
</dbReference>
<dbReference type="PROSITE" id="PS50934">
    <property type="entry name" value="SWIRM"/>
    <property type="match status" value="1"/>
</dbReference>
<dbReference type="PANTHER" id="PTHR12374:SF20">
    <property type="entry name" value="TRANSCRIPTIONAL ADAPTER 2-ALPHA"/>
    <property type="match status" value="1"/>
</dbReference>
<reference evidence="15 16" key="1">
    <citation type="journal article" date="2011" name="J. Gen. Appl. Microbiol.">
        <title>Draft genome sequencing of the enigmatic yeast Saitoella complicata.</title>
        <authorList>
            <person name="Nishida H."/>
            <person name="Hamamoto M."/>
            <person name="Sugiyama J."/>
        </authorList>
    </citation>
    <scope>NUCLEOTIDE SEQUENCE [LARGE SCALE GENOMIC DNA]</scope>
    <source>
        <strain evidence="15 16">NRRL Y-17804</strain>
    </source>
</reference>
<dbReference type="SMART" id="SM00717">
    <property type="entry name" value="SANT"/>
    <property type="match status" value="1"/>
</dbReference>
<comment type="subcellular location">
    <subcellularLocation>
        <location evidence="1 9">Nucleus</location>
    </subcellularLocation>
</comment>
<keyword evidence="8 9" id="KW-0539">Nucleus</keyword>
<organism evidence="15 16">
    <name type="scientific">Saitoella complicata (strain BCRC 22490 / CBS 7301 / JCM 7358 / NBRC 10748 / NRRL Y-17804)</name>
    <dbReference type="NCBI Taxonomy" id="698492"/>
    <lineage>
        <taxon>Eukaryota</taxon>
        <taxon>Fungi</taxon>
        <taxon>Dikarya</taxon>
        <taxon>Ascomycota</taxon>
        <taxon>Taphrinomycotina</taxon>
        <taxon>Taphrinomycotina incertae sedis</taxon>
        <taxon>Saitoella</taxon>
    </lineage>
</organism>
<dbReference type="PROSITE" id="PS50090">
    <property type="entry name" value="MYB_LIKE"/>
    <property type="match status" value="1"/>
</dbReference>
<dbReference type="GO" id="GO:0003713">
    <property type="term" value="F:transcription coactivator activity"/>
    <property type="evidence" value="ECO:0007669"/>
    <property type="project" value="InterPro"/>
</dbReference>
<reference evidence="15 16" key="2">
    <citation type="journal article" date="2014" name="J. Gen. Appl. Microbiol.">
        <title>The early diverging ascomycetous budding yeast Saitoella complicata has three histone deacetylases belonging to the Clr6, Hos2, and Rpd3 lineages.</title>
        <authorList>
            <person name="Nishida H."/>
            <person name="Matsumoto T."/>
            <person name="Kondo S."/>
            <person name="Hamamoto M."/>
            <person name="Yoshikawa H."/>
        </authorList>
    </citation>
    <scope>NUCLEOTIDE SEQUENCE [LARGE SCALE GENOMIC DNA]</scope>
    <source>
        <strain evidence="15 16">NRRL Y-17804</strain>
    </source>
</reference>
<dbReference type="GO" id="GO:0003682">
    <property type="term" value="F:chromatin binding"/>
    <property type="evidence" value="ECO:0007669"/>
    <property type="project" value="TreeGrafter"/>
</dbReference>
<dbReference type="RefSeq" id="XP_019027136.1">
    <property type="nucleotide sequence ID" value="XM_019171439.1"/>
</dbReference>
<dbReference type="SUPFAM" id="SSF57850">
    <property type="entry name" value="RING/U-box"/>
    <property type="match status" value="1"/>
</dbReference>
<dbReference type="Gene3D" id="1.10.10.10">
    <property type="entry name" value="Winged helix-like DNA-binding domain superfamily/Winged helix DNA-binding domain"/>
    <property type="match status" value="1"/>
</dbReference>
<keyword evidence="4" id="KW-0862">Zinc</keyword>
<dbReference type="InterPro" id="IPR009057">
    <property type="entry name" value="Homeodomain-like_sf"/>
</dbReference>
<keyword evidence="7 9" id="KW-0804">Transcription</keyword>
<evidence type="ECO:0000256" key="2">
    <source>
        <dbReference type="ARBA" id="ARBA00022723"/>
    </source>
</evidence>
<evidence type="ECO:0000256" key="9">
    <source>
        <dbReference type="PIRNR" id="PIRNR025024"/>
    </source>
</evidence>
<dbReference type="InterPro" id="IPR017930">
    <property type="entry name" value="Myb_dom"/>
</dbReference>
<protein>
    <recommendedName>
        <fullName evidence="9">Transcriptional adapter 2</fullName>
    </recommendedName>
</protein>
<dbReference type="PROSITE" id="PS51293">
    <property type="entry name" value="SANT"/>
    <property type="match status" value="1"/>
</dbReference>
<feature type="domain" description="Myb-like" evidence="11">
    <location>
        <begin position="91"/>
        <end position="134"/>
    </location>
</feature>
<evidence type="ECO:0000259" key="12">
    <source>
        <dbReference type="PROSITE" id="PS50934"/>
    </source>
</evidence>
<gene>
    <name evidence="15" type="ORF">G7K_3519-t1</name>
</gene>
<dbReference type="CDD" id="cd00167">
    <property type="entry name" value="SANT"/>
    <property type="match status" value="1"/>
</dbReference>
<dbReference type="Pfam" id="PF04433">
    <property type="entry name" value="SWIRM"/>
    <property type="match status" value="1"/>
</dbReference>
<proteinExistence type="predicted"/>
<dbReference type="GO" id="GO:0070461">
    <property type="term" value="C:SAGA-type complex"/>
    <property type="evidence" value="ECO:0007669"/>
    <property type="project" value="TreeGrafter"/>
</dbReference>
<dbReference type="FunFam" id="1.10.10.60:FF:000115">
    <property type="entry name" value="Transcriptional adapter 2"/>
    <property type="match status" value="1"/>
</dbReference>